<gene>
    <name evidence="1" type="ORF">Solivirus2_59</name>
</gene>
<protein>
    <submittedName>
        <fullName evidence="1">Uncharacterized protein</fullName>
    </submittedName>
</protein>
<reference evidence="1" key="1">
    <citation type="submission" date="2018-10" db="EMBL/GenBank/DDBJ databases">
        <title>Hidden diversity of soil giant viruses.</title>
        <authorList>
            <person name="Schulz F."/>
            <person name="Alteio L."/>
            <person name="Goudeau D."/>
            <person name="Ryan E.M."/>
            <person name="Malmstrom R.R."/>
            <person name="Blanchard J."/>
            <person name="Woyke T."/>
        </authorList>
    </citation>
    <scope>NUCLEOTIDE SEQUENCE</scope>
    <source>
        <strain evidence="1">SOV1</strain>
    </source>
</reference>
<evidence type="ECO:0000313" key="1">
    <source>
        <dbReference type="EMBL" id="AYV85988.1"/>
    </source>
</evidence>
<proteinExistence type="predicted"/>
<name>A0A3G5AFS8_9VIRU</name>
<accession>A0A3G5AFS8</accession>
<dbReference type="EMBL" id="MK072490">
    <property type="protein sequence ID" value="AYV85988.1"/>
    <property type="molecule type" value="Genomic_DNA"/>
</dbReference>
<organism evidence="1">
    <name type="scientific">Solivirus sp</name>
    <dbReference type="NCBI Taxonomy" id="2487772"/>
    <lineage>
        <taxon>Viruses</taxon>
        <taxon>Pithoviruses</taxon>
    </lineage>
</organism>
<sequence length="144" mass="16832">MIEDSLTKLSKESNNTIYQFKMKLYELCSTNELLLISGKTQSYTQLESKRVVGRPELQSSIICGSTNMKLKEEVYSFLQDLRDINLFKKMASDSEETKILMRDSETNKNKNIFVISFKMESVSSWIFWSERKLIITTYEAVLRN</sequence>